<feature type="chain" id="PRO_5046307778" evidence="1">
    <location>
        <begin position="20"/>
        <end position="775"/>
    </location>
</feature>
<accession>A0ABS5VK46</accession>
<keyword evidence="3" id="KW-1185">Reference proteome</keyword>
<sequence>MSYKRVLIIFLFFTQAVTAQEIVQSVNGRVVDRVSNGSLVGASVKIIKGDKIYSTTTLESGSFSIQVPVGRYRINVTFTGYTSFTEELLVVSGKELTLNIPLSVSETVLEVVEVQGVGAVENIPGLQSLSIEKTLRVPANFFDPVRVITAYPGVVAANDQNNSIIVRGNSPNGLLWRLNGLDIVNPNHLANAGTFSDRPAANGGGVNILSAQMLDRTDFFFGGIPANYGNSLSGIIDMKLREGNKTRKQYTAQASLIGIDLAAEGPLGKSSQNSFLVNYRYSTVGLLSALGIDFGDEAINFQDISFHTSFEQKNGGTLTLFGFGGKSRNKFRAKDLADREEDKDKYDIDYDATTYAIGTNYKVPIGKGTFGIGAAYSGTNQTREANIADNIADDERNLLKDYFDSDNSILSTSISYNFQTGSKSIFELGVMTNYTQNTLVSKKEIGCISCSFRMFRNNEGATEGVLLQPYINFKTPINSFVDLTAGLRYLYYTMNSTSSVEPRVSLSYKTTETSGFVLAYSLISQLQQAQVYAAGGNKGLGFTKSHHADFEYWRSFSADVKIRSSLFYQRLFDVPVEKNVTSSFSVLNLIEAIAPEGLVNDGQGENYGVDLTVEKYFFNRNYIQAGASYYESRYRGSDGIIRDTRFNGNYTLNVVFGTEWNKPSRNRTIGLSSRLLYLGGLRESSIDVANSMVAYETVYDQVSPFNNKLSDYFRIDLRISFRKDKPGYTRTLAIDLQNVLNNENEGYHYYDFTQQKIVTKYQLGIIPVLVYRIDF</sequence>
<name>A0ABS5VK46_9BACT</name>
<evidence type="ECO:0000256" key="1">
    <source>
        <dbReference type="SAM" id="SignalP"/>
    </source>
</evidence>
<dbReference type="Gene3D" id="2.60.40.1120">
    <property type="entry name" value="Carboxypeptidase-like, regulatory domain"/>
    <property type="match status" value="1"/>
</dbReference>
<dbReference type="Pfam" id="PF13620">
    <property type="entry name" value="CarboxypepD_reg"/>
    <property type="match status" value="1"/>
</dbReference>
<keyword evidence="1" id="KW-0732">Signal</keyword>
<dbReference type="Proteomes" id="UP000772618">
    <property type="component" value="Unassembled WGS sequence"/>
</dbReference>
<dbReference type="RefSeq" id="WP_254151515.1">
    <property type="nucleotide sequence ID" value="NZ_JAHESD010000002.1"/>
</dbReference>
<evidence type="ECO:0000313" key="2">
    <source>
        <dbReference type="EMBL" id="MBT1701814.1"/>
    </source>
</evidence>
<dbReference type="EMBL" id="JAHESD010000002">
    <property type="protein sequence ID" value="MBT1701814.1"/>
    <property type="molecule type" value="Genomic_DNA"/>
</dbReference>
<protein>
    <submittedName>
        <fullName evidence="2">Carboxypeptidase regulatory-like domain-containing protein</fullName>
    </submittedName>
</protein>
<reference evidence="2 3" key="1">
    <citation type="submission" date="2021-05" db="EMBL/GenBank/DDBJ databases">
        <title>A Polyphasic approach of four new species of the genus Ohtaekwangia: Ohtaekwangia histidinii sp. nov., Ohtaekwangia cretensis sp. nov., Ohtaekwangia indiensis sp. nov., Ohtaekwangia reichenbachii sp. nov. from diverse environment.</title>
        <authorList>
            <person name="Octaviana S."/>
        </authorList>
    </citation>
    <scope>NUCLEOTIDE SEQUENCE [LARGE SCALE GENOMIC DNA]</scope>
    <source>
        <strain evidence="2 3">PWU20</strain>
    </source>
</reference>
<comment type="caution">
    <text evidence="2">The sequence shown here is derived from an EMBL/GenBank/DDBJ whole genome shotgun (WGS) entry which is preliminary data.</text>
</comment>
<dbReference type="SUPFAM" id="SSF56935">
    <property type="entry name" value="Porins"/>
    <property type="match status" value="1"/>
</dbReference>
<dbReference type="SUPFAM" id="SSF49464">
    <property type="entry name" value="Carboxypeptidase regulatory domain-like"/>
    <property type="match status" value="1"/>
</dbReference>
<evidence type="ECO:0000313" key="3">
    <source>
        <dbReference type="Proteomes" id="UP000772618"/>
    </source>
</evidence>
<feature type="signal peptide" evidence="1">
    <location>
        <begin position="1"/>
        <end position="19"/>
    </location>
</feature>
<gene>
    <name evidence="2" type="ORF">KK060_00885</name>
</gene>
<dbReference type="InterPro" id="IPR008969">
    <property type="entry name" value="CarboxyPept-like_regulatory"/>
</dbReference>
<organism evidence="2 3">
    <name type="scientific">Chryseosolibacter indicus</name>
    <dbReference type="NCBI Taxonomy" id="2782351"/>
    <lineage>
        <taxon>Bacteria</taxon>
        <taxon>Pseudomonadati</taxon>
        <taxon>Bacteroidota</taxon>
        <taxon>Cytophagia</taxon>
        <taxon>Cytophagales</taxon>
        <taxon>Chryseotaleaceae</taxon>
        <taxon>Chryseosolibacter</taxon>
    </lineage>
</organism>
<proteinExistence type="predicted"/>